<dbReference type="SUPFAM" id="SSF53383">
    <property type="entry name" value="PLP-dependent transferases"/>
    <property type="match status" value="1"/>
</dbReference>
<evidence type="ECO:0000259" key="5">
    <source>
        <dbReference type="Pfam" id="PF02347"/>
    </source>
</evidence>
<dbReference type="RefSeq" id="WP_011735497.1">
    <property type="nucleotide sequence ID" value="NC_008609.1"/>
</dbReference>
<dbReference type="NCBIfam" id="NF001696">
    <property type="entry name" value="PRK00451.1"/>
    <property type="match status" value="1"/>
</dbReference>
<dbReference type="InterPro" id="IPR015422">
    <property type="entry name" value="PyrdxlP-dep_Trfase_small"/>
</dbReference>
<reference evidence="6 7" key="1">
    <citation type="submission" date="2006-10" db="EMBL/GenBank/DDBJ databases">
        <title>Complete sequence of chromosome of Pelobacter propionicus DSM 2379.</title>
        <authorList>
            <consortium name="US DOE Joint Genome Institute"/>
            <person name="Copeland A."/>
            <person name="Lucas S."/>
            <person name="Lapidus A."/>
            <person name="Barry K."/>
            <person name="Detter J.C."/>
            <person name="Glavina del Rio T."/>
            <person name="Hammon N."/>
            <person name="Israni S."/>
            <person name="Dalin E."/>
            <person name="Tice H."/>
            <person name="Pitluck S."/>
            <person name="Saunders E."/>
            <person name="Brettin T."/>
            <person name="Bruce D."/>
            <person name="Han C."/>
            <person name="Tapia R."/>
            <person name="Schmutz J."/>
            <person name="Larimer F."/>
            <person name="Land M."/>
            <person name="Hauser L."/>
            <person name="Kyrpides N."/>
            <person name="Kim E."/>
            <person name="Lovley D."/>
            <person name="Richardson P."/>
        </authorList>
    </citation>
    <scope>NUCLEOTIDE SEQUENCE [LARGE SCALE GENOMIC DNA]</scope>
    <source>
        <strain evidence="7">DSM 2379 / NBRC 103807 / OttBd1</strain>
    </source>
</reference>
<protein>
    <recommendedName>
        <fullName evidence="4">Probable glycine dehydrogenase (decarboxylating) subunit 1</fullName>
        <ecNumber evidence="4">1.4.4.2</ecNumber>
    </recommendedName>
    <alternativeName>
        <fullName evidence="4">Glycine cleavage system P-protein subunit 1</fullName>
    </alternativeName>
    <alternativeName>
        <fullName evidence="4">Glycine decarboxylase subunit 1</fullName>
    </alternativeName>
    <alternativeName>
        <fullName evidence="4">Glycine dehydrogenase (aminomethyl-transferring) subunit 1</fullName>
    </alternativeName>
</protein>
<proteinExistence type="inferred from homology"/>
<dbReference type="InterPro" id="IPR023010">
    <property type="entry name" value="GcvPA"/>
</dbReference>
<name>A1APD7_PELPD</name>
<dbReference type="HOGENOM" id="CLU_004620_0_2_7"/>
<evidence type="ECO:0000313" key="6">
    <source>
        <dbReference type="EMBL" id="ABK99207.1"/>
    </source>
</evidence>
<evidence type="ECO:0000256" key="4">
    <source>
        <dbReference type="HAMAP-Rule" id="MF_00712"/>
    </source>
</evidence>
<dbReference type="CDD" id="cd00613">
    <property type="entry name" value="GDC-P"/>
    <property type="match status" value="1"/>
</dbReference>
<dbReference type="PANTHER" id="PTHR42806">
    <property type="entry name" value="GLYCINE CLEAVAGE SYSTEM P-PROTEIN"/>
    <property type="match status" value="1"/>
</dbReference>
<dbReference type="InterPro" id="IPR049315">
    <property type="entry name" value="GDC-P_N"/>
</dbReference>
<dbReference type="Pfam" id="PF02347">
    <property type="entry name" value="GDC-P"/>
    <property type="match status" value="1"/>
</dbReference>
<accession>A1APD7</accession>
<dbReference type="eggNOG" id="COG0403">
    <property type="taxonomic scope" value="Bacteria"/>
</dbReference>
<dbReference type="PIRSF" id="PIRSF006815">
    <property type="entry name" value="GcvPA"/>
    <property type="match status" value="1"/>
</dbReference>
<dbReference type="HAMAP" id="MF_00712">
    <property type="entry name" value="GcvPA"/>
    <property type="match status" value="1"/>
</dbReference>
<dbReference type="OrthoDB" id="9801272at2"/>
<dbReference type="InterPro" id="IPR015424">
    <property type="entry name" value="PyrdxlP-dep_Trfase"/>
</dbReference>
<sequence>MDDSHYCPHTPEERGEMLDLIGVASVDDLFASIPEELRARTFNIPPGMSEFEALARMRELAAENGQGIVPFIGGGYFDHLVPSVVSHLAGRSEFYTAYTPYQPECSQGTLQALFEYQTAICRLTDLDVSNASLYDGATACAEAAMMALRVTGRRRIVVDGCVNPFSRQVLKTYLGNLDVEVLEIEPLDGLLNRGELETVLDDGVAGLLVQNPTFFGTVDDYSSLADLLHARGALLISSVYPVSLGLLKTPGEMGVDIAVGDGQSLGNPLSFGGPSFGFMAARKALVRNMPGRMVGETVDGQGRRGYVLTLQAREQHIKRHRATSNICSNQSLCALRGLIFLSSLGRDGLTELARLNRDKSEYAKARLEEIPGVSVLRSAPTFNEFTVSLPAPAGIAVAALLGQGVAAGVPLSTYYRDSERLMVVTVTEKRSRREIDHLARQLEVALCG</sequence>
<dbReference type="InterPro" id="IPR020581">
    <property type="entry name" value="GDC_P"/>
</dbReference>
<dbReference type="GO" id="GO:0004375">
    <property type="term" value="F:glycine dehydrogenase (decarboxylating) activity"/>
    <property type="evidence" value="ECO:0007669"/>
    <property type="project" value="UniProtKB-EC"/>
</dbReference>
<comment type="subunit">
    <text evidence="4">The glycine cleavage system is composed of four proteins: P, T, L and H. In this organism, the P 'protein' is a heterodimer of two subunits.</text>
</comment>
<dbReference type="KEGG" id="ppd:Ppro_1592"/>
<evidence type="ECO:0000313" key="7">
    <source>
        <dbReference type="Proteomes" id="UP000006732"/>
    </source>
</evidence>
<evidence type="ECO:0000256" key="2">
    <source>
        <dbReference type="ARBA" id="ARBA00023002"/>
    </source>
</evidence>
<keyword evidence="2 4" id="KW-0560">Oxidoreductase</keyword>
<feature type="domain" description="Glycine cleavage system P-protein N-terminal" evidence="5">
    <location>
        <begin position="5"/>
        <end position="440"/>
    </location>
</feature>
<comment type="function">
    <text evidence="1 4">The glycine cleavage system catalyzes the degradation of glycine. The P protein binds the alpha-amino group of glycine through its pyridoxal phosphate cofactor; CO(2) is released and the remaining methylamine moiety is then transferred to the lipoamide cofactor of the H protein.</text>
</comment>
<dbReference type="EMBL" id="CP000482">
    <property type="protein sequence ID" value="ABK99207.1"/>
    <property type="molecule type" value="Genomic_DNA"/>
</dbReference>
<dbReference type="Gene3D" id="3.40.640.10">
    <property type="entry name" value="Type I PLP-dependent aspartate aminotransferase-like (Major domain)"/>
    <property type="match status" value="1"/>
</dbReference>
<gene>
    <name evidence="4" type="primary">gcvPA</name>
    <name evidence="6" type="ordered locus">Ppro_1592</name>
</gene>
<dbReference type="InterPro" id="IPR015421">
    <property type="entry name" value="PyrdxlP-dep_Trfase_major"/>
</dbReference>
<comment type="similarity">
    <text evidence="4">Belongs to the GcvP family. N-terminal subunit subfamily.</text>
</comment>
<dbReference type="GO" id="GO:0019464">
    <property type="term" value="P:glycine decarboxylation via glycine cleavage system"/>
    <property type="evidence" value="ECO:0007669"/>
    <property type="project" value="UniProtKB-UniRule"/>
</dbReference>
<dbReference type="AlphaFoldDB" id="A1APD7"/>
<dbReference type="Proteomes" id="UP000006732">
    <property type="component" value="Chromosome"/>
</dbReference>
<organism evidence="6 7">
    <name type="scientific">Pelobacter propionicus (strain DSM 2379 / NBRC 103807 / OttBd1)</name>
    <dbReference type="NCBI Taxonomy" id="338966"/>
    <lineage>
        <taxon>Bacteria</taxon>
        <taxon>Pseudomonadati</taxon>
        <taxon>Thermodesulfobacteriota</taxon>
        <taxon>Desulfuromonadia</taxon>
        <taxon>Desulfuromonadales</taxon>
        <taxon>Desulfuromonadaceae</taxon>
        <taxon>Pelobacter</taxon>
    </lineage>
</organism>
<comment type="catalytic activity">
    <reaction evidence="3 4">
        <text>N(6)-[(R)-lipoyl]-L-lysyl-[glycine-cleavage complex H protein] + glycine + H(+) = N(6)-[(R)-S(8)-aminomethyldihydrolipoyl]-L-lysyl-[glycine-cleavage complex H protein] + CO2</text>
        <dbReference type="Rhea" id="RHEA:24304"/>
        <dbReference type="Rhea" id="RHEA-COMP:10494"/>
        <dbReference type="Rhea" id="RHEA-COMP:10495"/>
        <dbReference type="ChEBI" id="CHEBI:15378"/>
        <dbReference type="ChEBI" id="CHEBI:16526"/>
        <dbReference type="ChEBI" id="CHEBI:57305"/>
        <dbReference type="ChEBI" id="CHEBI:83099"/>
        <dbReference type="ChEBI" id="CHEBI:83143"/>
        <dbReference type="EC" id="1.4.4.2"/>
    </reaction>
</comment>
<evidence type="ECO:0000256" key="1">
    <source>
        <dbReference type="ARBA" id="ARBA00003788"/>
    </source>
</evidence>
<dbReference type="EC" id="1.4.4.2" evidence="4"/>
<keyword evidence="7" id="KW-1185">Reference proteome</keyword>
<dbReference type="PANTHER" id="PTHR42806:SF1">
    <property type="entry name" value="GLYCINE DEHYDROGENASE (DECARBOXYLATING)"/>
    <property type="match status" value="1"/>
</dbReference>
<dbReference type="Gene3D" id="3.90.1150.10">
    <property type="entry name" value="Aspartate Aminotransferase, domain 1"/>
    <property type="match status" value="1"/>
</dbReference>
<dbReference type="STRING" id="338966.Ppro_1592"/>
<dbReference type="GO" id="GO:0009116">
    <property type="term" value="P:nucleoside metabolic process"/>
    <property type="evidence" value="ECO:0007669"/>
    <property type="project" value="InterPro"/>
</dbReference>
<evidence type="ECO:0000256" key="3">
    <source>
        <dbReference type="ARBA" id="ARBA00049026"/>
    </source>
</evidence>